<sequence>MSLSDWLTLRLSPGQASGIFPFRVCFGRAFHLCETLRFGSFPLLPAVIFTCAFTFNHLNYCCISIRQHTD</sequence>
<proteinExistence type="predicted"/>
<dbReference type="EMBL" id="JAHRIQ010029198">
    <property type="protein sequence ID" value="MEQ2230913.1"/>
    <property type="molecule type" value="Genomic_DNA"/>
</dbReference>
<dbReference type="Proteomes" id="UP001482620">
    <property type="component" value="Unassembled WGS sequence"/>
</dbReference>
<name>A0ABV0TDD2_9TELE</name>
<gene>
    <name evidence="1" type="ORF">ILYODFUR_034109</name>
</gene>
<evidence type="ECO:0000313" key="1">
    <source>
        <dbReference type="EMBL" id="MEQ2230913.1"/>
    </source>
</evidence>
<organism evidence="1 2">
    <name type="scientific">Ilyodon furcidens</name>
    <name type="common">goldbreast splitfin</name>
    <dbReference type="NCBI Taxonomy" id="33524"/>
    <lineage>
        <taxon>Eukaryota</taxon>
        <taxon>Metazoa</taxon>
        <taxon>Chordata</taxon>
        <taxon>Craniata</taxon>
        <taxon>Vertebrata</taxon>
        <taxon>Euteleostomi</taxon>
        <taxon>Actinopterygii</taxon>
        <taxon>Neopterygii</taxon>
        <taxon>Teleostei</taxon>
        <taxon>Neoteleostei</taxon>
        <taxon>Acanthomorphata</taxon>
        <taxon>Ovalentaria</taxon>
        <taxon>Atherinomorphae</taxon>
        <taxon>Cyprinodontiformes</taxon>
        <taxon>Goodeidae</taxon>
        <taxon>Ilyodon</taxon>
    </lineage>
</organism>
<comment type="caution">
    <text evidence="1">The sequence shown here is derived from an EMBL/GenBank/DDBJ whole genome shotgun (WGS) entry which is preliminary data.</text>
</comment>
<accession>A0ABV0TDD2</accession>
<reference evidence="1 2" key="1">
    <citation type="submission" date="2021-06" db="EMBL/GenBank/DDBJ databases">
        <authorList>
            <person name="Palmer J.M."/>
        </authorList>
    </citation>
    <scope>NUCLEOTIDE SEQUENCE [LARGE SCALE GENOMIC DNA]</scope>
    <source>
        <strain evidence="2">if_2019</strain>
        <tissue evidence="1">Muscle</tissue>
    </source>
</reference>
<keyword evidence="2" id="KW-1185">Reference proteome</keyword>
<evidence type="ECO:0000313" key="2">
    <source>
        <dbReference type="Proteomes" id="UP001482620"/>
    </source>
</evidence>
<protein>
    <submittedName>
        <fullName evidence="1">Uncharacterized protein</fullName>
    </submittedName>
</protein>